<accession>A0A6A4HYJ0</accession>
<dbReference type="InterPro" id="IPR046757">
    <property type="entry name" value="YL1_N"/>
</dbReference>
<gene>
    <name evidence="4" type="ORF">BT96DRAFT_1017372</name>
</gene>
<dbReference type="Proteomes" id="UP000799118">
    <property type="component" value="Unassembled WGS sequence"/>
</dbReference>
<evidence type="ECO:0000313" key="4">
    <source>
        <dbReference type="EMBL" id="KAE9402810.1"/>
    </source>
</evidence>
<comment type="similarity">
    <text evidence="1">Belongs to the VPS72/YL1 family.</text>
</comment>
<protein>
    <recommendedName>
        <fullName evidence="3">Vps72/YL1 C-terminal domain-containing protein</fullName>
    </recommendedName>
</protein>
<dbReference type="PANTHER" id="PTHR13275">
    <property type="entry name" value="YL-1 PROTEIN TRANSCRIPTION FACTOR-LIKE 1"/>
    <property type="match status" value="1"/>
</dbReference>
<sequence>MAEENLVSGRSKRSTAGNRYKAALAEFALEDLSKEDPEEDKDFVVETFEEDAFESDFESTDEEEAAAGEHDVAENEDKQARKAARTKLERATAAAQARQKITFDPSAMAADPSTSSSKRKRRVSLGLAIDAHTGEIIANNDDDDQDDTAKKRSSRRQTTIQNTTDTRFKNTQKLTQAELIARALDTEEGNVVAHRDYLMLEEEKRNMRAKRDKVAVSGPLLRWISKAEEIEVEEFEEMKQPAAPVGYAYSQYMYAISSAYAQQQGYTPQSSLPMSAAASTTTANVVSPTTSTIPAVAGTPAATTSSTYLQLYNPSPAPTSSESTSLPYLQLFPHRHRDIFLIRVSPTSTALPSTQYGLSSTSTTINIYFGSILLSTGTGVDIFLIRVSPTSTALPSTQYSLSSTTTTTTNIYFGSILLIIILNRRRSSAKFRLASIRPNPDSNQLDSDDRGTKPDWESTMEAMFGDHVRWKEVMVYTGKNRPLSRYVPTCPISGITAKYLDPRTGVPFANVDAYKVLTRLRKGLIDGDDDESQEGVAWDEELGCYVGDFAEGEWGKGTANQDAVVIDLTV</sequence>
<organism evidence="4 5">
    <name type="scientific">Gymnopus androsaceus JB14</name>
    <dbReference type="NCBI Taxonomy" id="1447944"/>
    <lineage>
        <taxon>Eukaryota</taxon>
        <taxon>Fungi</taxon>
        <taxon>Dikarya</taxon>
        <taxon>Basidiomycota</taxon>
        <taxon>Agaricomycotina</taxon>
        <taxon>Agaricomycetes</taxon>
        <taxon>Agaricomycetidae</taxon>
        <taxon>Agaricales</taxon>
        <taxon>Marasmiineae</taxon>
        <taxon>Omphalotaceae</taxon>
        <taxon>Gymnopus</taxon>
    </lineage>
</organism>
<keyword evidence="5" id="KW-1185">Reference proteome</keyword>
<evidence type="ECO:0000259" key="3">
    <source>
        <dbReference type="SMART" id="SM00993"/>
    </source>
</evidence>
<dbReference type="Pfam" id="PF08265">
    <property type="entry name" value="YL1_C"/>
    <property type="match status" value="1"/>
</dbReference>
<reference evidence="4" key="1">
    <citation type="journal article" date="2019" name="Environ. Microbiol.">
        <title>Fungal ecological strategies reflected in gene transcription - a case study of two litter decomposers.</title>
        <authorList>
            <person name="Barbi F."/>
            <person name="Kohler A."/>
            <person name="Barry K."/>
            <person name="Baskaran P."/>
            <person name="Daum C."/>
            <person name="Fauchery L."/>
            <person name="Ihrmark K."/>
            <person name="Kuo A."/>
            <person name="LaButti K."/>
            <person name="Lipzen A."/>
            <person name="Morin E."/>
            <person name="Grigoriev I.V."/>
            <person name="Henrissat B."/>
            <person name="Lindahl B."/>
            <person name="Martin F."/>
        </authorList>
    </citation>
    <scope>NUCLEOTIDE SEQUENCE</scope>
    <source>
        <strain evidence="4">JB14</strain>
    </source>
</reference>
<dbReference type="SMART" id="SM00993">
    <property type="entry name" value="YL1_C"/>
    <property type="match status" value="1"/>
</dbReference>
<dbReference type="PANTHER" id="PTHR13275:SF4">
    <property type="entry name" value="VACUOLAR PROTEIN SORTING-ASSOCIATED PROTEIN 72 HOMOLOG"/>
    <property type="match status" value="1"/>
</dbReference>
<dbReference type="AlphaFoldDB" id="A0A6A4HYJ0"/>
<feature type="domain" description="Vps72/YL1 C-terminal" evidence="3">
    <location>
        <begin position="488"/>
        <end position="517"/>
    </location>
</feature>
<proteinExistence type="inferred from homology"/>
<feature type="compositionally biased region" description="Acidic residues" evidence="2">
    <location>
        <begin position="50"/>
        <end position="66"/>
    </location>
</feature>
<feature type="region of interest" description="Disordered" evidence="2">
    <location>
        <begin position="50"/>
        <end position="122"/>
    </location>
</feature>
<dbReference type="Pfam" id="PF05764">
    <property type="entry name" value="YL1"/>
    <property type="match status" value="1"/>
</dbReference>
<name>A0A6A4HYJ0_9AGAR</name>
<evidence type="ECO:0000256" key="2">
    <source>
        <dbReference type="SAM" id="MobiDB-lite"/>
    </source>
</evidence>
<evidence type="ECO:0000256" key="1">
    <source>
        <dbReference type="ARBA" id="ARBA00006832"/>
    </source>
</evidence>
<dbReference type="GO" id="GO:0005634">
    <property type="term" value="C:nucleus"/>
    <property type="evidence" value="ECO:0007669"/>
    <property type="project" value="TreeGrafter"/>
</dbReference>
<feature type="region of interest" description="Disordered" evidence="2">
    <location>
        <begin position="137"/>
        <end position="159"/>
    </location>
</feature>
<feature type="compositionally biased region" description="Basic and acidic residues" evidence="2">
    <location>
        <begin position="67"/>
        <end position="90"/>
    </location>
</feature>
<evidence type="ECO:0000313" key="5">
    <source>
        <dbReference type="Proteomes" id="UP000799118"/>
    </source>
</evidence>
<dbReference type="EMBL" id="ML769431">
    <property type="protein sequence ID" value="KAE9402810.1"/>
    <property type="molecule type" value="Genomic_DNA"/>
</dbReference>
<dbReference type="InterPro" id="IPR013272">
    <property type="entry name" value="Vps72/YL1_C"/>
</dbReference>
<dbReference type="OrthoDB" id="78296at2759"/>